<keyword evidence="2" id="KW-1185">Reference proteome</keyword>
<keyword evidence="1" id="KW-0732">Signal</keyword>
<protein>
    <submittedName>
        <fullName evidence="3">Uncharacterized protein</fullName>
    </submittedName>
</protein>
<feature type="signal peptide" evidence="1">
    <location>
        <begin position="1"/>
        <end position="19"/>
    </location>
</feature>
<dbReference type="Proteomes" id="UP000887578">
    <property type="component" value="Unplaced"/>
</dbReference>
<evidence type="ECO:0000313" key="2">
    <source>
        <dbReference type="Proteomes" id="UP000887578"/>
    </source>
</evidence>
<name>A0A914QSS1_9BILA</name>
<evidence type="ECO:0000256" key="1">
    <source>
        <dbReference type="SAM" id="SignalP"/>
    </source>
</evidence>
<proteinExistence type="predicted"/>
<dbReference type="WBParaSite" id="PDA_v2.g6808.t1">
    <property type="protein sequence ID" value="PDA_v2.g6808.t1"/>
    <property type="gene ID" value="PDA_v2.g6808"/>
</dbReference>
<organism evidence="2 3">
    <name type="scientific">Panagrolaimus davidi</name>
    <dbReference type="NCBI Taxonomy" id="227884"/>
    <lineage>
        <taxon>Eukaryota</taxon>
        <taxon>Metazoa</taxon>
        <taxon>Ecdysozoa</taxon>
        <taxon>Nematoda</taxon>
        <taxon>Chromadorea</taxon>
        <taxon>Rhabditida</taxon>
        <taxon>Tylenchina</taxon>
        <taxon>Panagrolaimomorpha</taxon>
        <taxon>Panagrolaimoidea</taxon>
        <taxon>Panagrolaimidae</taxon>
        <taxon>Panagrolaimus</taxon>
    </lineage>
</organism>
<accession>A0A914QSS1</accession>
<feature type="chain" id="PRO_5038138033" evidence="1">
    <location>
        <begin position="20"/>
        <end position="157"/>
    </location>
</feature>
<dbReference type="AlphaFoldDB" id="A0A914QSS1"/>
<evidence type="ECO:0000313" key="3">
    <source>
        <dbReference type="WBParaSite" id="PDA_v2.g6808.t1"/>
    </source>
</evidence>
<sequence length="157" mass="16213">MKGLIILGICLIGANYVYCDHTVGEALDEGIADAKQDLKAAGQVVTAPFRFVGAKAKEAVDSVGEGVGDVLEGAGSSLQSAGKSIGGDISSEHAAVASKDKADNKKVVAVEKESDTEKAKVNTVKLAPLEVEKVEAVKAKPVSAEHVENVKVVKKDD</sequence>
<reference evidence="3" key="1">
    <citation type="submission" date="2022-11" db="UniProtKB">
        <authorList>
            <consortium name="WormBaseParasite"/>
        </authorList>
    </citation>
    <scope>IDENTIFICATION</scope>
</reference>